<evidence type="ECO:0000313" key="5">
    <source>
        <dbReference type="WBParaSite" id="DME_0001081401-mRNA-1"/>
    </source>
</evidence>
<keyword evidence="4" id="KW-1185">Reference proteome</keyword>
<evidence type="ECO:0000256" key="1">
    <source>
        <dbReference type="SAM" id="SignalP"/>
    </source>
</evidence>
<dbReference type="WBParaSite" id="DME_0001081401-mRNA-1">
    <property type="protein sequence ID" value="DME_0001081401-mRNA-1"/>
    <property type="gene ID" value="DME_0001081401"/>
</dbReference>
<organism evidence="3 5">
    <name type="scientific">Dracunculus medinensis</name>
    <name type="common">Guinea worm</name>
    <dbReference type="NCBI Taxonomy" id="318479"/>
    <lineage>
        <taxon>Eukaryota</taxon>
        <taxon>Metazoa</taxon>
        <taxon>Ecdysozoa</taxon>
        <taxon>Nematoda</taxon>
        <taxon>Chromadorea</taxon>
        <taxon>Rhabditida</taxon>
        <taxon>Spirurina</taxon>
        <taxon>Dracunculoidea</taxon>
        <taxon>Dracunculidae</taxon>
        <taxon>Dracunculus</taxon>
    </lineage>
</organism>
<dbReference type="EMBL" id="UYYG01000414">
    <property type="protein sequence ID" value="VDN54240.1"/>
    <property type="molecule type" value="Genomic_DNA"/>
</dbReference>
<keyword evidence="1" id="KW-0732">Signal</keyword>
<dbReference type="AlphaFoldDB" id="A0A0N4URY2"/>
<reference evidence="2 4" key="2">
    <citation type="submission" date="2018-11" db="EMBL/GenBank/DDBJ databases">
        <authorList>
            <consortium name="Pathogen Informatics"/>
        </authorList>
    </citation>
    <scope>NUCLEOTIDE SEQUENCE [LARGE SCALE GENOMIC DNA]</scope>
</reference>
<accession>A0A0N4URY2</accession>
<evidence type="ECO:0000313" key="3">
    <source>
        <dbReference type="Proteomes" id="UP000038040"/>
    </source>
</evidence>
<evidence type="ECO:0000313" key="2">
    <source>
        <dbReference type="EMBL" id="VDN54240.1"/>
    </source>
</evidence>
<proteinExistence type="predicted"/>
<protein>
    <submittedName>
        <fullName evidence="5">Neuropeptide-Like Protein</fullName>
    </submittedName>
</protein>
<gene>
    <name evidence="2" type="ORF">DME_LOCUS4213</name>
</gene>
<sequence>MKSMLMIVFIVTYTVFDMAFANSNENAEAQFMNIPSDELRKLVKRSDTVSRFFKRNYDRITNETRGIYIFPYGRRQP</sequence>
<evidence type="ECO:0000313" key="4">
    <source>
        <dbReference type="Proteomes" id="UP000274756"/>
    </source>
</evidence>
<dbReference type="Proteomes" id="UP000274756">
    <property type="component" value="Unassembled WGS sequence"/>
</dbReference>
<dbReference type="Proteomes" id="UP000038040">
    <property type="component" value="Unplaced"/>
</dbReference>
<name>A0A0N4URY2_DRAME</name>
<feature type="signal peptide" evidence="1">
    <location>
        <begin position="1"/>
        <end position="21"/>
    </location>
</feature>
<reference evidence="5" key="1">
    <citation type="submission" date="2017-02" db="UniProtKB">
        <authorList>
            <consortium name="WormBaseParasite"/>
        </authorList>
    </citation>
    <scope>IDENTIFICATION</scope>
</reference>
<feature type="chain" id="PRO_5041040024" evidence="1">
    <location>
        <begin position="22"/>
        <end position="77"/>
    </location>
</feature>